<dbReference type="PANTHER" id="PTHR15004">
    <property type="entry name" value="GLUTAMYL-TRNA(GLN) AMIDOTRANSFERASE SUBUNIT C, MITOCHONDRIAL"/>
    <property type="match status" value="1"/>
</dbReference>
<keyword evidence="1" id="KW-0648">Protein biosynthesis</keyword>
<dbReference type="GO" id="GO:0050567">
    <property type="term" value="F:glutaminyl-tRNA synthase (glutamine-hydrolyzing) activity"/>
    <property type="evidence" value="ECO:0007669"/>
    <property type="project" value="UniProtKB-UniRule"/>
</dbReference>
<evidence type="ECO:0000313" key="3">
    <source>
        <dbReference type="Proteomes" id="UP000254134"/>
    </source>
</evidence>
<organism evidence="2 3">
    <name type="scientific">Gaiella occulta</name>
    <dbReference type="NCBI Taxonomy" id="1002870"/>
    <lineage>
        <taxon>Bacteria</taxon>
        <taxon>Bacillati</taxon>
        <taxon>Actinomycetota</taxon>
        <taxon>Thermoleophilia</taxon>
        <taxon>Gaiellales</taxon>
        <taxon>Gaiellaceae</taxon>
        <taxon>Gaiella</taxon>
    </lineage>
</organism>
<dbReference type="AlphaFoldDB" id="A0A7M2YYX8"/>
<comment type="catalytic activity">
    <reaction evidence="1">
        <text>L-aspartyl-tRNA(Asn) + L-glutamine + ATP + H2O = L-asparaginyl-tRNA(Asn) + L-glutamate + ADP + phosphate + 2 H(+)</text>
        <dbReference type="Rhea" id="RHEA:14513"/>
        <dbReference type="Rhea" id="RHEA-COMP:9674"/>
        <dbReference type="Rhea" id="RHEA-COMP:9677"/>
        <dbReference type="ChEBI" id="CHEBI:15377"/>
        <dbReference type="ChEBI" id="CHEBI:15378"/>
        <dbReference type="ChEBI" id="CHEBI:29985"/>
        <dbReference type="ChEBI" id="CHEBI:30616"/>
        <dbReference type="ChEBI" id="CHEBI:43474"/>
        <dbReference type="ChEBI" id="CHEBI:58359"/>
        <dbReference type="ChEBI" id="CHEBI:78515"/>
        <dbReference type="ChEBI" id="CHEBI:78516"/>
        <dbReference type="ChEBI" id="CHEBI:456216"/>
    </reaction>
</comment>
<dbReference type="Proteomes" id="UP000254134">
    <property type="component" value="Unassembled WGS sequence"/>
</dbReference>
<dbReference type="GO" id="GO:0005524">
    <property type="term" value="F:ATP binding"/>
    <property type="evidence" value="ECO:0007669"/>
    <property type="project" value="UniProtKB-KW"/>
</dbReference>
<dbReference type="SUPFAM" id="SSF141000">
    <property type="entry name" value="Glu-tRNAGln amidotransferase C subunit"/>
    <property type="match status" value="1"/>
</dbReference>
<dbReference type="RefSeq" id="WP_220150463.1">
    <property type="nucleotide sequence ID" value="NZ_QQZY01000002.1"/>
</dbReference>
<keyword evidence="2" id="KW-0808">Transferase</keyword>
<dbReference type="GO" id="GO:0006450">
    <property type="term" value="P:regulation of translational fidelity"/>
    <property type="evidence" value="ECO:0007669"/>
    <property type="project" value="InterPro"/>
</dbReference>
<dbReference type="GO" id="GO:0006412">
    <property type="term" value="P:translation"/>
    <property type="evidence" value="ECO:0007669"/>
    <property type="project" value="UniProtKB-UniRule"/>
</dbReference>
<keyword evidence="3" id="KW-1185">Reference proteome</keyword>
<sequence length="100" mass="10688">MAIDRDTVLRVARLARLELRDDEADRLTGELGAILDAVSKVAELDLAGVPPTSHPLDVVNVWADDEPHAPLPLDEAFANAPSREGDLFRVPPTAGPEVSA</sequence>
<accession>A0A7M2YYX8</accession>
<dbReference type="InterPro" id="IPR003837">
    <property type="entry name" value="GatC"/>
</dbReference>
<proteinExistence type="inferred from homology"/>
<keyword evidence="1" id="KW-0547">Nucleotide-binding</keyword>
<comment type="similarity">
    <text evidence="1">Belongs to the GatC family.</text>
</comment>
<name>A0A7M2YYX8_9ACTN</name>
<reference evidence="2 3" key="1">
    <citation type="submission" date="2018-07" db="EMBL/GenBank/DDBJ databases">
        <title>High-quality-draft genome sequence of Gaiella occulta.</title>
        <authorList>
            <person name="Severino R."/>
            <person name="Froufe H.J.C."/>
            <person name="Rainey F.A."/>
            <person name="Barroso C."/>
            <person name="Albuquerque L."/>
            <person name="Lobo-Da-Cunha A."/>
            <person name="Da Costa M.S."/>
            <person name="Egas C."/>
        </authorList>
    </citation>
    <scope>NUCLEOTIDE SEQUENCE [LARGE SCALE GENOMIC DNA]</scope>
    <source>
        <strain evidence="2 3">F2-233</strain>
    </source>
</reference>
<reference evidence="3" key="2">
    <citation type="journal article" date="2019" name="MicrobiologyOpen">
        <title>High-quality draft genome sequence of Gaiella occulta isolated from a 150 meter deep mineral water borehole and comparison with the genome sequences of other deep-branching lineages of the phylum Actinobacteria.</title>
        <authorList>
            <person name="Severino R."/>
            <person name="Froufe H.J.C."/>
            <person name="Barroso C."/>
            <person name="Albuquerque L."/>
            <person name="Lobo-da-Cunha A."/>
            <person name="da Costa M.S."/>
            <person name="Egas C."/>
        </authorList>
    </citation>
    <scope>NUCLEOTIDE SEQUENCE [LARGE SCALE GENOMIC DNA]</scope>
    <source>
        <strain evidence="3">F2-233</strain>
    </source>
</reference>
<evidence type="ECO:0000256" key="1">
    <source>
        <dbReference type="HAMAP-Rule" id="MF_00122"/>
    </source>
</evidence>
<comment type="caution">
    <text evidence="2">The sequence shown here is derived from an EMBL/GenBank/DDBJ whole genome shotgun (WGS) entry which is preliminary data.</text>
</comment>
<protein>
    <recommendedName>
        <fullName evidence="1">Aspartyl/glutamyl-tRNA(Asn/Gln) amidotransferase subunit C</fullName>
        <shortName evidence="1">Asp/Glu-ADT subunit C</shortName>
        <ecNumber evidence="1">6.3.5.-</ecNumber>
    </recommendedName>
</protein>
<dbReference type="GO" id="GO:0016740">
    <property type="term" value="F:transferase activity"/>
    <property type="evidence" value="ECO:0007669"/>
    <property type="project" value="UniProtKB-KW"/>
</dbReference>
<dbReference type="EMBL" id="QQZY01000002">
    <property type="protein sequence ID" value="RDI75306.1"/>
    <property type="molecule type" value="Genomic_DNA"/>
</dbReference>
<keyword evidence="1" id="KW-0436">Ligase</keyword>
<comment type="catalytic activity">
    <reaction evidence="1">
        <text>L-glutamyl-tRNA(Gln) + L-glutamine + ATP + H2O = L-glutaminyl-tRNA(Gln) + L-glutamate + ADP + phosphate + H(+)</text>
        <dbReference type="Rhea" id="RHEA:17521"/>
        <dbReference type="Rhea" id="RHEA-COMP:9681"/>
        <dbReference type="Rhea" id="RHEA-COMP:9684"/>
        <dbReference type="ChEBI" id="CHEBI:15377"/>
        <dbReference type="ChEBI" id="CHEBI:15378"/>
        <dbReference type="ChEBI" id="CHEBI:29985"/>
        <dbReference type="ChEBI" id="CHEBI:30616"/>
        <dbReference type="ChEBI" id="CHEBI:43474"/>
        <dbReference type="ChEBI" id="CHEBI:58359"/>
        <dbReference type="ChEBI" id="CHEBI:78520"/>
        <dbReference type="ChEBI" id="CHEBI:78521"/>
        <dbReference type="ChEBI" id="CHEBI:456216"/>
    </reaction>
</comment>
<dbReference type="NCBIfam" id="TIGR00135">
    <property type="entry name" value="gatC"/>
    <property type="match status" value="1"/>
</dbReference>
<keyword evidence="1" id="KW-0067">ATP-binding</keyword>
<comment type="subunit">
    <text evidence="1">Heterotrimer of A, B and C subunits.</text>
</comment>
<dbReference type="Pfam" id="PF02686">
    <property type="entry name" value="GatC"/>
    <property type="match status" value="1"/>
</dbReference>
<dbReference type="PANTHER" id="PTHR15004:SF0">
    <property type="entry name" value="GLUTAMYL-TRNA(GLN) AMIDOTRANSFERASE SUBUNIT C, MITOCHONDRIAL"/>
    <property type="match status" value="1"/>
</dbReference>
<dbReference type="HAMAP" id="MF_00122">
    <property type="entry name" value="GatC"/>
    <property type="match status" value="1"/>
</dbReference>
<evidence type="ECO:0000313" key="2">
    <source>
        <dbReference type="EMBL" id="RDI75306.1"/>
    </source>
</evidence>
<dbReference type="Gene3D" id="1.10.20.60">
    <property type="entry name" value="Glu-tRNAGln amidotransferase C subunit, N-terminal domain"/>
    <property type="match status" value="1"/>
</dbReference>
<comment type="function">
    <text evidence="1">Allows the formation of correctly charged Asn-tRNA(Asn) or Gln-tRNA(Gln) through the transamidation of misacylated Asp-tRNA(Asn) or Glu-tRNA(Gln) in organisms which lack either or both of asparaginyl-tRNA or glutaminyl-tRNA synthetases. The reaction takes place in the presence of glutamine and ATP through an activated phospho-Asp-tRNA(Asn) or phospho-Glu-tRNA(Gln).</text>
</comment>
<gene>
    <name evidence="1" type="primary">gatC</name>
    <name evidence="2" type="ORF">Gocc_1104</name>
</gene>
<dbReference type="InterPro" id="IPR036113">
    <property type="entry name" value="Asp/Glu-ADT_sf_sub_c"/>
</dbReference>
<dbReference type="EC" id="6.3.5.-" evidence="1"/>
<dbReference type="GO" id="GO:0070681">
    <property type="term" value="P:glutaminyl-tRNAGln biosynthesis via transamidation"/>
    <property type="evidence" value="ECO:0007669"/>
    <property type="project" value="TreeGrafter"/>
</dbReference>